<keyword evidence="4 9" id="KW-0812">Transmembrane</keyword>
<evidence type="ECO:0000259" key="10">
    <source>
        <dbReference type="Pfam" id="PF01757"/>
    </source>
</evidence>
<feature type="transmembrane region" description="Helical" evidence="9">
    <location>
        <begin position="103"/>
        <end position="121"/>
    </location>
</feature>
<organism evidence="11 12">
    <name type="scientific">Desulforamulus ruminis (strain ATCC 23193 / DSM 2154 / NCIMB 8452 / DL)</name>
    <name type="common">Desulfotomaculum ruminis</name>
    <dbReference type="NCBI Taxonomy" id="696281"/>
    <lineage>
        <taxon>Bacteria</taxon>
        <taxon>Bacillati</taxon>
        <taxon>Bacillota</taxon>
        <taxon>Clostridia</taxon>
        <taxon>Eubacteriales</taxon>
        <taxon>Peptococcaceae</taxon>
        <taxon>Desulforamulus</taxon>
    </lineage>
</organism>
<feature type="region of interest" description="Disordered" evidence="8">
    <location>
        <begin position="432"/>
        <end position="504"/>
    </location>
</feature>
<evidence type="ECO:0000313" key="12">
    <source>
        <dbReference type="Proteomes" id="UP000009234"/>
    </source>
</evidence>
<dbReference type="Proteomes" id="UP000009234">
    <property type="component" value="Chromosome"/>
</dbReference>
<evidence type="ECO:0000256" key="2">
    <source>
        <dbReference type="ARBA" id="ARBA00022475"/>
    </source>
</evidence>
<feature type="transmembrane region" description="Helical" evidence="9">
    <location>
        <begin position="260"/>
        <end position="278"/>
    </location>
</feature>
<dbReference type="CDD" id="cd01840">
    <property type="entry name" value="SGNH_hydrolase_yrhL_like"/>
    <property type="match status" value="1"/>
</dbReference>
<feature type="transmembrane region" description="Helical" evidence="9">
    <location>
        <begin position="357"/>
        <end position="375"/>
    </location>
</feature>
<dbReference type="GO" id="GO:0009103">
    <property type="term" value="P:lipopolysaccharide biosynthetic process"/>
    <property type="evidence" value="ECO:0007669"/>
    <property type="project" value="TreeGrafter"/>
</dbReference>
<feature type="compositionally biased region" description="Polar residues" evidence="8">
    <location>
        <begin position="1"/>
        <end position="20"/>
    </location>
</feature>
<keyword evidence="5 9" id="KW-1133">Transmembrane helix</keyword>
<keyword evidence="6 9" id="KW-0472">Membrane</keyword>
<feature type="transmembrane region" description="Helical" evidence="9">
    <location>
        <begin position="324"/>
        <end position="345"/>
    </location>
</feature>
<dbReference type="Pfam" id="PF01757">
    <property type="entry name" value="Acyl_transf_3"/>
    <property type="match status" value="1"/>
</dbReference>
<feature type="transmembrane region" description="Helical" evidence="9">
    <location>
        <begin position="230"/>
        <end position="248"/>
    </location>
</feature>
<keyword evidence="2" id="KW-1003">Cell membrane</keyword>
<dbReference type="eggNOG" id="COG1835">
    <property type="taxonomic scope" value="Bacteria"/>
</dbReference>
<accession>F6DQD0</accession>
<feature type="transmembrane region" description="Helical" evidence="9">
    <location>
        <begin position="32"/>
        <end position="52"/>
    </location>
</feature>
<feature type="compositionally biased region" description="Polar residues" evidence="8">
    <location>
        <begin position="437"/>
        <end position="449"/>
    </location>
</feature>
<feature type="region of interest" description="Disordered" evidence="8">
    <location>
        <begin position="1"/>
        <end position="25"/>
    </location>
</feature>
<dbReference type="EMBL" id="CP002780">
    <property type="protein sequence ID" value="AEG59708.1"/>
    <property type="molecule type" value="Genomic_DNA"/>
</dbReference>
<dbReference type="InterPro" id="IPR036514">
    <property type="entry name" value="SGNH_hydro_sf"/>
</dbReference>
<feature type="transmembrane region" description="Helical" evidence="9">
    <location>
        <begin position="58"/>
        <end position="82"/>
    </location>
</feature>
<evidence type="ECO:0000256" key="7">
    <source>
        <dbReference type="ARBA" id="ARBA00023315"/>
    </source>
</evidence>
<feature type="transmembrane region" description="Helical" evidence="9">
    <location>
        <begin position="164"/>
        <end position="183"/>
    </location>
</feature>
<evidence type="ECO:0000313" key="11">
    <source>
        <dbReference type="EMBL" id="AEG59708.1"/>
    </source>
</evidence>
<dbReference type="eggNOG" id="COG2755">
    <property type="taxonomic scope" value="Bacteria"/>
</dbReference>
<dbReference type="GO" id="GO:0016747">
    <property type="term" value="F:acyltransferase activity, transferring groups other than amino-acyl groups"/>
    <property type="evidence" value="ECO:0007669"/>
    <property type="project" value="InterPro"/>
</dbReference>
<evidence type="ECO:0000256" key="6">
    <source>
        <dbReference type="ARBA" id="ARBA00023136"/>
    </source>
</evidence>
<evidence type="ECO:0000256" key="1">
    <source>
        <dbReference type="ARBA" id="ARBA00004651"/>
    </source>
</evidence>
<name>F6DQD0_DESRL</name>
<evidence type="ECO:0000256" key="5">
    <source>
        <dbReference type="ARBA" id="ARBA00022989"/>
    </source>
</evidence>
<dbReference type="Gene3D" id="3.40.50.1110">
    <property type="entry name" value="SGNH hydrolase"/>
    <property type="match status" value="1"/>
</dbReference>
<keyword evidence="3 11" id="KW-0808">Transferase</keyword>
<dbReference type="STRING" id="696281.Desru_1441"/>
<protein>
    <submittedName>
        <fullName evidence="11">Acyltransferase 3</fullName>
    </submittedName>
</protein>
<evidence type="ECO:0000256" key="8">
    <source>
        <dbReference type="SAM" id="MobiDB-lite"/>
    </source>
</evidence>
<dbReference type="InterPro" id="IPR050879">
    <property type="entry name" value="Acyltransferase_3"/>
</dbReference>
<dbReference type="PANTHER" id="PTHR23028:SF53">
    <property type="entry name" value="ACYL_TRANSF_3 DOMAIN-CONTAINING PROTEIN"/>
    <property type="match status" value="1"/>
</dbReference>
<feature type="domain" description="Acyltransferase 3" evidence="10">
    <location>
        <begin position="36"/>
        <end position="365"/>
    </location>
</feature>
<evidence type="ECO:0000256" key="3">
    <source>
        <dbReference type="ARBA" id="ARBA00022679"/>
    </source>
</evidence>
<dbReference type="GO" id="GO:0005886">
    <property type="term" value="C:plasma membrane"/>
    <property type="evidence" value="ECO:0007669"/>
    <property type="project" value="UniProtKB-SubCell"/>
</dbReference>
<dbReference type="AlphaFoldDB" id="F6DQD0"/>
<dbReference type="PANTHER" id="PTHR23028">
    <property type="entry name" value="ACETYLTRANSFERASE"/>
    <property type="match status" value="1"/>
</dbReference>
<proteinExistence type="predicted"/>
<reference evidence="11 12" key="2">
    <citation type="journal article" date="2012" name="Stand. Genomic Sci.">
        <title>Complete genome sequence of the sulfate-reducing firmicute Desulfotomaculum ruminis type strain (DL(T)).</title>
        <authorList>
            <person name="Spring S."/>
            <person name="Visser M."/>
            <person name="Lu M."/>
            <person name="Copeland A."/>
            <person name="Lapidus A."/>
            <person name="Lucas S."/>
            <person name="Cheng J.F."/>
            <person name="Han C."/>
            <person name="Tapia R."/>
            <person name="Goodwin L.A."/>
            <person name="Pitluck S."/>
            <person name="Ivanova N."/>
            <person name="Land M."/>
            <person name="Hauser L."/>
            <person name="Larimer F."/>
            <person name="Rohde M."/>
            <person name="Goker M."/>
            <person name="Detter J.C."/>
            <person name="Kyrpides N.C."/>
            <person name="Woyke T."/>
            <person name="Schaap P.J."/>
            <person name="Plugge C.M."/>
            <person name="Muyzer G."/>
            <person name="Kuever J."/>
            <person name="Pereira I.A."/>
            <person name="Parshina S.N."/>
            <person name="Bernier-Latmani R."/>
            <person name="Stams A.J."/>
            <person name="Klenk H.P."/>
        </authorList>
    </citation>
    <scope>NUCLEOTIDE SEQUENCE [LARGE SCALE GENOMIC DNA]</scope>
    <source>
        <strain evidence="12">ATCC 23193 / DSM 2154 / NCIB 8452 / DL</strain>
    </source>
</reference>
<dbReference type="SUPFAM" id="SSF52266">
    <property type="entry name" value="SGNH hydrolase"/>
    <property type="match status" value="1"/>
</dbReference>
<dbReference type="HOGENOM" id="CLU_005679_11_2_9"/>
<comment type="subcellular location">
    <subcellularLocation>
        <location evidence="1">Cell membrane</location>
        <topology evidence="1">Multi-pass membrane protein</topology>
    </subcellularLocation>
</comment>
<reference evidence="12" key="1">
    <citation type="submission" date="2011-05" db="EMBL/GenBank/DDBJ databases">
        <title>Complete sequence of Desulfotomaculum ruminis DSM 2154.</title>
        <authorList>
            <person name="Lucas S."/>
            <person name="Copeland A."/>
            <person name="Lapidus A."/>
            <person name="Cheng J.-F."/>
            <person name="Goodwin L."/>
            <person name="Pitluck S."/>
            <person name="Lu M."/>
            <person name="Detter J.C."/>
            <person name="Han C."/>
            <person name="Tapia R."/>
            <person name="Land M."/>
            <person name="Hauser L."/>
            <person name="Kyrpides N."/>
            <person name="Ivanova N."/>
            <person name="Mikhailova N."/>
            <person name="Pagani I."/>
            <person name="Stams A.J.M."/>
            <person name="Plugge C.M."/>
            <person name="Muyzer G."/>
            <person name="Kuever J."/>
            <person name="Parshina S.N."/>
            <person name="Ivanova A.E."/>
            <person name="Nazina T.N."/>
            <person name="Brambilla E."/>
            <person name="Spring S."/>
            <person name="Klenk H.-P."/>
            <person name="Woyke T."/>
        </authorList>
    </citation>
    <scope>NUCLEOTIDE SEQUENCE [LARGE SCALE GENOMIC DNA]</scope>
    <source>
        <strain evidence="12">ATCC 23193 / DSM 2154 / NCIB 8452 / DL</strain>
    </source>
</reference>
<sequence>MESEENMNGSKETNPLNQQSNRRKRRLRPDSIGYMPGLDGLRALAVFAVIAYHLNLTWAPGGLLGVSLFFVLSGYLITNILLKQWENSGTINLKDFWLRRARRLLPALFVMLAGVMVWGVLCAPERLAALKQEALAAVFYTSNWYLIFHQVSYFESFGPPSPLGHLWSLAVEEQFYLFWPFLLGWGLRCLRQRKWLIGGTVACVLISAAAMALIYIPGHDPSRVYYGTDTRVFALLVGAALAMIWPGGKMNADLSGKKRLALDAAGGLGLLVVLLMIGKTNQYQPSLYQGGLLLFSFAGACVVAVLAHPASYLGRFFGWRPWRWLGECSYGIYLWHYPVIILTSPVVNTEGPDLSRAFWQIGASIILAALSRYMIEEPIRYGRRKPVRRRRQRRRQILPWWQRPLAHRAKITACIMLFLVLLVNPNEGTETSDKALANSQMRTEQMQTEKNPETENKIEAEAQTENEAQTEKETQIGTKAQETDKADPAATVKPDAADKKSDVGGDEITVIGDSLMINVQPALQEHLPGIVIDAQIGRQMYQAPEVIARLQEEGKLGRTVVIELGTNGSFTEKQLTEALDSLQGTAEIVLVNTRVPKPWEGVVNETLKKVAESYPKARLIDWHSVSSGHDDYFYSDGVHLTRTGVAAYREMLIEALLSNQSDEHKSCYNNKKPKG</sequence>
<evidence type="ECO:0000256" key="4">
    <source>
        <dbReference type="ARBA" id="ARBA00022692"/>
    </source>
</evidence>
<keyword evidence="7 11" id="KW-0012">Acyltransferase</keyword>
<feature type="compositionally biased region" description="Basic and acidic residues" evidence="8">
    <location>
        <begin position="450"/>
        <end position="460"/>
    </location>
</feature>
<dbReference type="InterPro" id="IPR002656">
    <property type="entry name" value="Acyl_transf_3_dom"/>
</dbReference>
<feature type="transmembrane region" description="Helical" evidence="9">
    <location>
        <begin position="290"/>
        <end position="312"/>
    </location>
</feature>
<gene>
    <name evidence="11" type="ordered locus">Desru_1441</name>
</gene>
<dbReference type="KEGG" id="dru:Desru_1441"/>
<feature type="transmembrane region" description="Helical" evidence="9">
    <location>
        <begin position="195"/>
        <end position="218"/>
    </location>
</feature>
<evidence type="ECO:0000256" key="9">
    <source>
        <dbReference type="SAM" id="Phobius"/>
    </source>
</evidence>
<keyword evidence="12" id="KW-1185">Reference proteome</keyword>